<reference evidence="8 9" key="1">
    <citation type="submission" date="2015-08" db="EMBL/GenBank/DDBJ databases">
        <title>Emmonsia species relationships and genome sequence.</title>
        <authorList>
            <person name="Cuomo C.A."/>
            <person name="Schwartz I.S."/>
            <person name="Kenyon C."/>
            <person name="De Hoog G.S."/>
            <person name="Govender N.P."/>
            <person name="Botha A."/>
            <person name="Moreno L."/>
            <person name="De Vries M."/>
            <person name="Munoz J.F."/>
            <person name="Stielow J.B."/>
        </authorList>
    </citation>
    <scope>NUCLEOTIDE SEQUENCE [LARGE SCALE GENOMIC DNA]</scope>
    <source>
        <strain evidence="8 9">EI222</strain>
    </source>
</reference>
<evidence type="ECO:0008006" key="10">
    <source>
        <dbReference type="Google" id="ProtNLM"/>
    </source>
</evidence>
<gene>
    <name evidence="8" type="ORF">ACJ73_02105</name>
</gene>
<dbReference type="SUPFAM" id="SSF53448">
    <property type="entry name" value="Nucleotide-diphospho-sugar transferases"/>
    <property type="match status" value="1"/>
</dbReference>
<dbReference type="EMBL" id="LGTZ01000214">
    <property type="protein sequence ID" value="OJD26510.1"/>
    <property type="molecule type" value="Genomic_DNA"/>
</dbReference>
<keyword evidence="4" id="KW-0812">Transmembrane</keyword>
<evidence type="ECO:0000256" key="3">
    <source>
        <dbReference type="ARBA" id="ARBA00022679"/>
    </source>
</evidence>
<keyword evidence="2" id="KW-0328">Glycosyltransferase</keyword>
<evidence type="ECO:0000256" key="7">
    <source>
        <dbReference type="ARBA" id="ARBA00023180"/>
    </source>
</evidence>
<keyword evidence="3" id="KW-0808">Transferase</keyword>
<dbReference type="PANTHER" id="PTHR47844">
    <property type="entry name" value="SYNTHASE CPS1, PUTATIVE (AFU_ORTHOLOGUE AFUA_7G02500)-RELATED"/>
    <property type="match status" value="1"/>
</dbReference>
<dbReference type="Proteomes" id="UP000242791">
    <property type="component" value="Unassembled WGS sequence"/>
</dbReference>
<evidence type="ECO:0000256" key="5">
    <source>
        <dbReference type="ARBA" id="ARBA00022989"/>
    </source>
</evidence>
<dbReference type="Pfam" id="PF13641">
    <property type="entry name" value="Glyco_tranf_2_3"/>
    <property type="match status" value="2"/>
</dbReference>
<accession>A0A1J9QCD8</accession>
<dbReference type="GO" id="GO:0016020">
    <property type="term" value="C:membrane"/>
    <property type="evidence" value="ECO:0007669"/>
    <property type="project" value="UniProtKB-SubCell"/>
</dbReference>
<evidence type="ECO:0000256" key="6">
    <source>
        <dbReference type="ARBA" id="ARBA00023136"/>
    </source>
</evidence>
<name>A0A1J9QCD8_9EURO</name>
<dbReference type="STRING" id="1658174.A0A1J9QCD8"/>
<evidence type="ECO:0000313" key="9">
    <source>
        <dbReference type="Proteomes" id="UP000242791"/>
    </source>
</evidence>
<keyword evidence="7" id="KW-0325">Glycoprotein</keyword>
<keyword evidence="5" id="KW-1133">Transmembrane helix</keyword>
<dbReference type="OrthoDB" id="2849215at2759"/>
<comment type="caution">
    <text evidence="8">The sequence shown here is derived from an EMBL/GenBank/DDBJ whole genome shotgun (WGS) entry which is preliminary data.</text>
</comment>
<dbReference type="GO" id="GO:0016757">
    <property type="term" value="F:glycosyltransferase activity"/>
    <property type="evidence" value="ECO:0007669"/>
    <property type="project" value="UniProtKB-KW"/>
</dbReference>
<dbReference type="AlphaFoldDB" id="A0A1J9QCD8"/>
<comment type="subcellular location">
    <subcellularLocation>
        <location evidence="1">Membrane</location>
    </subcellularLocation>
</comment>
<protein>
    <recommendedName>
        <fullName evidence="10">Glycosyltransferase 2-like domain-containing protein</fullName>
    </recommendedName>
</protein>
<evidence type="ECO:0000256" key="2">
    <source>
        <dbReference type="ARBA" id="ARBA00022676"/>
    </source>
</evidence>
<evidence type="ECO:0000256" key="4">
    <source>
        <dbReference type="ARBA" id="ARBA00022692"/>
    </source>
</evidence>
<dbReference type="PANTHER" id="PTHR47844:SF1">
    <property type="entry name" value="EXOSTOSIN-LIKE 2"/>
    <property type="match status" value="1"/>
</dbReference>
<dbReference type="VEuPathDB" id="FungiDB:ACJ73_02105"/>
<organism evidence="8 9">
    <name type="scientific">Blastomyces percursus</name>
    <dbReference type="NCBI Taxonomy" id="1658174"/>
    <lineage>
        <taxon>Eukaryota</taxon>
        <taxon>Fungi</taxon>
        <taxon>Dikarya</taxon>
        <taxon>Ascomycota</taxon>
        <taxon>Pezizomycotina</taxon>
        <taxon>Eurotiomycetes</taxon>
        <taxon>Eurotiomycetidae</taxon>
        <taxon>Onygenales</taxon>
        <taxon>Ajellomycetaceae</taxon>
        <taxon>Blastomyces</taxon>
    </lineage>
</organism>
<proteinExistence type="predicted"/>
<dbReference type="InterPro" id="IPR029044">
    <property type="entry name" value="Nucleotide-diphossugar_trans"/>
</dbReference>
<keyword evidence="6" id="KW-0472">Membrane</keyword>
<evidence type="ECO:0000313" key="8">
    <source>
        <dbReference type="EMBL" id="OJD26510.1"/>
    </source>
</evidence>
<sequence>MSEYSSFFRLLLSYCTLFRFLFFYRYVRLVGNCIGVLLYKPIQPPENPSVTHRHVTVIVPTLEGHGTQLVDTLRSICFTKRHEIILSTIDRNRGRAEETARSIKDPQIKVTVTSVRNPSKRHQVAVAIEKVETYIFILADDDVFWAPCPSFLRWLLSPFEDPKMRGVATRGPEIWDALNDCDGGVPCLSGRTLALRTDMVKDPAFLEPFVSEKWRSTQLNADDDNFITRHIIHHRWRMHFQNHPKVEVRTTLENNPKFLKQCVRWSRSNWRSKFAQLIRLDHLEVSN</sequence>
<dbReference type="InterPro" id="IPR052427">
    <property type="entry name" value="Glycosyltrans_GT2/GT47"/>
</dbReference>
<keyword evidence="9" id="KW-1185">Reference proteome</keyword>
<evidence type="ECO:0000256" key="1">
    <source>
        <dbReference type="ARBA" id="ARBA00004370"/>
    </source>
</evidence>